<organism evidence="3 4">
    <name type="scientific">Halorubrum yunnanense</name>
    <dbReference type="NCBI Taxonomy" id="1526162"/>
    <lineage>
        <taxon>Archaea</taxon>
        <taxon>Methanobacteriati</taxon>
        <taxon>Methanobacteriota</taxon>
        <taxon>Stenosarchaea group</taxon>
        <taxon>Halobacteria</taxon>
        <taxon>Halobacteriales</taxon>
        <taxon>Haloferacaceae</taxon>
        <taxon>Halorubrum</taxon>
    </lineage>
</organism>
<gene>
    <name evidence="3" type="ORF">ACFQMK_01670</name>
</gene>
<dbReference type="AlphaFoldDB" id="A0ABD5YGW1"/>
<evidence type="ECO:0008006" key="5">
    <source>
        <dbReference type="Google" id="ProtNLM"/>
    </source>
</evidence>
<protein>
    <recommendedName>
        <fullName evidence="5">PH domain-containing protein</fullName>
    </recommendedName>
</protein>
<evidence type="ECO:0000256" key="1">
    <source>
        <dbReference type="SAM" id="MobiDB-lite"/>
    </source>
</evidence>
<evidence type="ECO:0000256" key="2">
    <source>
        <dbReference type="SAM" id="Phobius"/>
    </source>
</evidence>
<comment type="caution">
    <text evidence="3">The sequence shown here is derived from an EMBL/GenBank/DDBJ whole genome shotgun (WGS) entry which is preliminary data.</text>
</comment>
<feature type="transmembrane region" description="Helical" evidence="2">
    <location>
        <begin position="46"/>
        <end position="66"/>
    </location>
</feature>
<feature type="region of interest" description="Disordered" evidence="1">
    <location>
        <begin position="1"/>
        <end position="22"/>
    </location>
</feature>
<accession>A0ABD5YGW1</accession>
<dbReference type="Proteomes" id="UP001596390">
    <property type="component" value="Unassembled WGS sequence"/>
</dbReference>
<proteinExistence type="predicted"/>
<reference evidence="3 4" key="1">
    <citation type="journal article" date="2019" name="Int. J. Syst. Evol. Microbiol.">
        <title>The Global Catalogue of Microorganisms (GCM) 10K type strain sequencing project: providing services to taxonomists for standard genome sequencing and annotation.</title>
        <authorList>
            <consortium name="The Broad Institute Genomics Platform"/>
            <consortium name="The Broad Institute Genome Sequencing Center for Infectious Disease"/>
            <person name="Wu L."/>
            <person name="Ma J."/>
        </authorList>
    </citation>
    <scope>NUCLEOTIDE SEQUENCE [LARGE SCALE GENOMIC DNA]</scope>
    <source>
        <strain evidence="3 4">Q85</strain>
    </source>
</reference>
<keyword evidence="2" id="KW-0812">Transmembrane</keyword>
<keyword evidence="2" id="KW-0472">Membrane</keyword>
<feature type="transmembrane region" description="Helical" evidence="2">
    <location>
        <begin position="21"/>
        <end position="40"/>
    </location>
</feature>
<dbReference type="EMBL" id="JBHSZZ010000007">
    <property type="protein sequence ID" value="MFC7185625.1"/>
    <property type="molecule type" value="Genomic_DNA"/>
</dbReference>
<name>A0ABD5YGW1_9EURY</name>
<keyword evidence="2" id="KW-1133">Transmembrane helix</keyword>
<dbReference type="RefSeq" id="WP_309243295.1">
    <property type="nucleotide sequence ID" value="NZ_JAODIX010000007.1"/>
</dbReference>
<keyword evidence="4" id="KW-1185">Reference proteome</keyword>
<evidence type="ECO:0000313" key="4">
    <source>
        <dbReference type="Proteomes" id="UP001596390"/>
    </source>
</evidence>
<sequence>MQPMNDGYTARAVAAGSDSPPNGGLGVSLAFLALIMLPLLAASHPLASAGLLAGGVALVALGRSLARHVDRGTVRTISFPGLGTVEYRFTQG</sequence>
<evidence type="ECO:0000313" key="3">
    <source>
        <dbReference type="EMBL" id="MFC7185625.1"/>
    </source>
</evidence>